<evidence type="ECO:0000256" key="1">
    <source>
        <dbReference type="SAM" id="MobiDB-lite"/>
    </source>
</evidence>
<dbReference type="Proteomes" id="UP000325440">
    <property type="component" value="Unassembled WGS sequence"/>
</dbReference>
<feature type="region of interest" description="Disordered" evidence="1">
    <location>
        <begin position="133"/>
        <end position="211"/>
    </location>
</feature>
<sequence>MEGLLQTARVMLVIEDGRNVQTRVVIPVPPLMAPIAPGQPAVSPTVPTIAPPVPPGRVPAQPVGSRRVSLSFAVERFLMFAAETTMNDIQSPETDAMDVETGCPAFPPEKSDKLTQVMNRKYTSLPARWSRANNINVDPKDSDAAKPKNRSGRMTSFFKNLKGRVKSKPLAGTSESSENQIEHDFGQPSISEELNTLSDAGNDEELQRDVSLGHSKNWWKRVWGTK</sequence>
<evidence type="ECO:0000313" key="2">
    <source>
        <dbReference type="EMBL" id="VVC32902.1"/>
    </source>
</evidence>
<dbReference type="AlphaFoldDB" id="A0A5E4MRD5"/>
<name>A0A5E4MRD5_9HEMI</name>
<feature type="compositionally biased region" description="Polar residues" evidence="1">
    <location>
        <begin position="188"/>
        <end position="199"/>
    </location>
</feature>
<dbReference type="EMBL" id="CABPRJ010000960">
    <property type="protein sequence ID" value="VVC32902.1"/>
    <property type="molecule type" value="Genomic_DNA"/>
</dbReference>
<gene>
    <name evidence="2" type="ORF">CINCED_3A012330</name>
</gene>
<accession>A0A5E4MRD5</accession>
<reference evidence="2 3" key="1">
    <citation type="submission" date="2019-08" db="EMBL/GenBank/DDBJ databases">
        <authorList>
            <person name="Alioto T."/>
            <person name="Alioto T."/>
            <person name="Gomez Garrido J."/>
        </authorList>
    </citation>
    <scope>NUCLEOTIDE SEQUENCE [LARGE SCALE GENOMIC DNA]</scope>
</reference>
<proteinExistence type="predicted"/>
<protein>
    <submittedName>
        <fullName evidence="2">Uncharacterized protein</fullName>
    </submittedName>
</protein>
<organism evidence="2 3">
    <name type="scientific">Cinara cedri</name>
    <dbReference type="NCBI Taxonomy" id="506608"/>
    <lineage>
        <taxon>Eukaryota</taxon>
        <taxon>Metazoa</taxon>
        <taxon>Ecdysozoa</taxon>
        <taxon>Arthropoda</taxon>
        <taxon>Hexapoda</taxon>
        <taxon>Insecta</taxon>
        <taxon>Pterygota</taxon>
        <taxon>Neoptera</taxon>
        <taxon>Paraneoptera</taxon>
        <taxon>Hemiptera</taxon>
        <taxon>Sternorrhyncha</taxon>
        <taxon>Aphidomorpha</taxon>
        <taxon>Aphidoidea</taxon>
        <taxon>Aphididae</taxon>
        <taxon>Lachninae</taxon>
        <taxon>Cinara</taxon>
    </lineage>
</organism>
<evidence type="ECO:0000313" key="3">
    <source>
        <dbReference type="Proteomes" id="UP000325440"/>
    </source>
</evidence>
<keyword evidence="3" id="KW-1185">Reference proteome</keyword>